<proteinExistence type="predicted"/>
<dbReference type="InterPro" id="IPR012341">
    <property type="entry name" value="6hp_glycosidase-like_sf"/>
</dbReference>
<dbReference type="InterPro" id="IPR049174">
    <property type="entry name" value="Beta-AFase-like"/>
</dbReference>
<gene>
    <name evidence="4" type="ORF">G4L39_11210</name>
</gene>
<dbReference type="Gene3D" id="1.50.10.10">
    <property type="match status" value="1"/>
</dbReference>
<dbReference type="InterPro" id="IPR008928">
    <property type="entry name" value="6-hairpin_glycosidase_sf"/>
</dbReference>
<keyword evidence="5" id="KW-1185">Reference proteome</keyword>
<evidence type="ECO:0000259" key="2">
    <source>
        <dbReference type="Pfam" id="PF07944"/>
    </source>
</evidence>
<evidence type="ECO:0000256" key="1">
    <source>
        <dbReference type="SAM" id="SignalP"/>
    </source>
</evidence>
<sequence length="782" mass="86286">MKRMLLVWVVATTAFLHPQGAGAGEPSRALPCPVDPRIPDALALVDPGEVRLEGWLGRRVESNRVQRLMEVDLDTLLAGYRRRPGEHPWIGEHIGKWLHAATLAWANSGDPALKTRLDHTVNELLRTQEPDGYLGTYDPGHRFGLYPGADWDVWSHKYNLIGLLTYHEYTGSEAALLACRRMGDLLVRTFPAEKSILKAGTHMGMAATSVLEPMVRLYRRTGDQRYLDFARYLVRAWEEPGGPRILSALLSHGRVDRTANGKAYEMLSNLVGLCELYRVTGDPDHLRAVLAAWEDIVERRLYVTGSASQGEHFRGDHELPNHEGAHVAETCVTVTWLQLNLQLLRLTGDARFARELERTLYNHLTAAQHPSGRTWCYFTPLEGHKAYGAVQHGVAGINCCASSGPRGLALAPMVTYGILHGAAREPVLTILTFESCRARLLLNGRELAVEQRSEFPLHGRSVLAFGLSEPVRFGLRIRAPEWADPVWVLVGGKPLEVRMAQGWVDVPARLWRSGDEVELRFRLGTQLVPGTYGNRGRSALCWGPFVMACDGGLNPGLPPLAALGWTVPMDGTCSYDGEGHLRLRTRALQGRDGQRVEAVLVPFADAGAGGGEYRVWLWGPEPGWQRRLSLLLGGRESRSRPGNQPGSIVDGNPDSIVVTYDGAKADEDWYAVELPRPARISRVVFRHGRTFHDGGWFDVTEGKPRVQIRRIPDGPWETVARLDSYPAASATDAAGLRPGEGFEVRFSNAIEAVAVRVIGRPACGDNPAQSFSSCAELEAYAD</sequence>
<dbReference type="EMBL" id="JAAKYA010000077">
    <property type="protein sequence ID" value="NGO39953.1"/>
    <property type="molecule type" value="Genomic_DNA"/>
</dbReference>
<dbReference type="AlphaFoldDB" id="A0A6M1RQM2"/>
<dbReference type="PANTHER" id="PTHR43465">
    <property type="entry name" value="DUF1680 DOMAIN PROTEIN (AFU_ORTHOLOGUE AFUA_1G08910)"/>
    <property type="match status" value="1"/>
</dbReference>
<keyword evidence="1" id="KW-0732">Signal</keyword>
<dbReference type="Proteomes" id="UP000477311">
    <property type="component" value="Unassembled WGS sequence"/>
</dbReference>
<accession>A0A6M1RQM2</accession>
<dbReference type="Pfam" id="PF07944">
    <property type="entry name" value="Beta-AFase-like_GH127_cat"/>
    <property type="match status" value="1"/>
</dbReference>
<comment type="caution">
    <text evidence="4">The sequence shown here is derived from an EMBL/GenBank/DDBJ whole genome shotgun (WGS) entry which is preliminary data.</text>
</comment>
<evidence type="ECO:0000259" key="3">
    <source>
        <dbReference type="Pfam" id="PF20736"/>
    </source>
</evidence>
<feature type="signal peptide" evidence="1">
    <location>
        <begin position="1"/>
        <end position="23"/>
    </location>
</feature>
<feature type="domain" description="Non-reducing end beta-L-arabinofuranosidase-like GH127 catalytic" evidence="2">
    <location>
        <begin position="87"/>
        <end position="408"/>
    </location>
</feature>
<evidence type="ECO:0000313" key="4">
    <source>
        <dbReference type="EMBL" id="NGO39953.1"/>
    </source>
</evidence>
<dbReference type="SUPFAM" id="SSF48208">
    <property type="entry name" value="Six-hairpin glycosidases"/>
    <property type="match status" value="1"/>
</dbReference>
<reference evidence="4 5" key="1">
    <citation type="submission" date="2020-02" db="EMBL/GenBank/DDBJ databases">
        <title>Draft genome sequence of Limisphaera ngatamarikiensis NGM72.4T, a thermophilic Verrucomicrobia grouped in subdivision 3.</title>
        <authorList>
            <person name="Carere C.R."/>
            <person name="Steen J."/>
            <person name="Hugenholtz P."/>
            <person name="Stott M.B."/>
        </authorList>
    </citation>
    <scope>NUCLEOTIDE SEQUENCE [LARGE SCALE GENOMIC DNA]</scope>
    <source>
        <strain evidence="4 5">NGM72.4</strain>
    </source>
</reference>
<dbReference type="PANTHER" id="PTHR43465:SF2">
    <property type="entry name" value="DUF1680 DOMAIN PROTEIN (AFU_ORTHOLOGUE AFUA_1G08910)"/>
    <property type="match status" value="1"/>
</dbReference>
<name>A0A6M1RQM2_9BACT</name>
<dbReference type="Gene3D" id="2.60.120.260">
    <property type="entry name" value="Galactose-binding domain-like"/>
    <property type="match status" value="1"/>
</dbReference>
<dbReference type="Pfam" id="PF20736">
    <property type="entry name" value="Glyco_hydro127M"/>
    <property type="match status" value="1"/>
</dbReference>
<feature type="chain" id="PRO_5026652063" description="Glycoside hydrolase family 127 protein" evidence="1">
    <location>
        <begin position="24"/>
        <end position="782"/>
    </location>
</feature>
<evidence type="ECO:0000313" key="5">
    <source>
        <dbReference type="Proteomes" id="UP000477311"/>
    </source>
</evidence>
<dbReference type="RefSeq" id="WP_165108269.1">
    <property type="nucleotide sequence ID" value="NZ_JAAKYA010000077.1"/>
</dbReference>
<dbReference type="GO" id="GO:0005975">
    <property type="term" value="P:carbohydrate metabolic process"/>
    <property type="evidence" value="ECO:0007669"/>
    <property type="project" value="InterPro"/>
</dbReference>
<feature type="domain" description="Non-reducing end beta-L-arabinofuranosidase-like GH127 middle" evidence="3">
    <location>
        <begin position="433"/>
        <end position="521"/>
    </location>
</feature>
<dbReference type="InterPro" id="IPR049046">
    <property type="entry name" value="Beta-AFase-like_GH127_middle"/>
</dbReference>
<protein>
    <recommendedName>
        <fullName evidence="6">Glycoside hydrolase family 127 protein</fullName>
    </recommendedName>
</protein>
<organism evidence="4 5">
    <name type="scientific">Limisphaera ngatamarikiensis</name>
    <dbReference type="NCBI Taxonomy" id="1324935"/>
    <lineage>
        <taxon>Bacteria</taxon>
        <taxon>Pseudomonadati</taxon>
        <taxon>Verrucomicrobiota</taxon>
        <taxon>Verrucomicrobiia</taxon>
        <taxon>Limisphaerales</taxon>
        <taxon>Limisphaeraceae</taxon>
        <taxon>Limisphaera</taxon>
    </lineage>
</organism>
<evidence type="ECO:0008006" key="6">
    <source>
        <dbReference type="Google" id="ProtNLM"/>
    </source>
</evidence>
<dbReference type="InterPro" id="IPR012878">
    <property type="entry name" value="Beta-AFase-like_GH127_cat"/>
</dbReference>